<evidence type="ECO:0000313" key="2">
    <source>
        <dbReference type="Proteomes" id="UP000007110"/>
    </source>
</evidence>
<dbReference type="KEGG" id="spu:580003"/>
<sequence>MGEKEDSEKYLKRRRIRELFQCLMAGILFHKPDDHIAYLIACLTKLHEDPLAIFNVRWNTFIEHGPGGGNMAGAGTDVNPDEINMQLQTFLSGSGFLY</sequence>
<dbReference type="CDD" id="cd22978">
    <property type="entry name" value="DD_AK5"/>
    <property type="match status" value="1"/>
</dbReference>
<protein>
    <submittedName>
        <fullName evidence="1">Uncharacterized protein</fullName>
    </submittedName>
</protein>
<dbReference type="OMA" id="DHIAYLI"/>
<proteinExistence type="predicted"/>
<dbReference type="GeneID" id="580003"/>
<dbReference type="SUPFAM" id="SSF47391">
    <property type="entry name" value="Dimerization-anchoring domain of cAMP-dependent PK regulatory subunit"/>
    <property type="match status" value="1"/>
</dbReference>
<accession>A0A7M7HDR9</accession>
<dbReference type="Proteomes" id="UP000007110">
    <property type="component" value="Unassembled WGS sequence"/>
</dbReference>
<keyword evidence="2" id="KW-1185">Reference proteome</keyword>
<dbReference type="RefSeq" id="XP_011666610.1">
    <property type="nucleotide sequence ID" value="XM_011668308.2"/>
</dbReference>
<dbReference type="AlphaFoldDB" id="A0A7M7HDR9"/>
<name>A0A7M7HDR9_STRPU</name>
<reference evidence="1" key="2">
    <citation type="submission" date="2021-01" db="UniProtKB">
        <authorList>
            <consortium name="EnsemblMetazoa"/>
        </authorList>
    </citation>
    <scope>IDENTIFICATION</scope>
</reference>
<evidence type="ECO:0000313" key="1">
    <source>
        <dbReference type="EnsemblMetazoa" id="XP_011666610"/>
    </source>
</evidence>
<dbReference type="InParanoid" id="A0A7M7HDR9"/>
<dbReference type="EnsemblMetazoa" id="XM_011668308">
    <property type="protein sequence ID" value="XP_011666610"/>
    <property type="gene ID" value="LOC580003"/>
</dbReference>
<dbReference type="OrthoDB" id="6436361at2759"/>
<reference evidence="2" key="1">
    <citation type="submission" date="2015-02" db="EMBL/GenBank/DDBJ databases">
        <title>Genome sequencing for Strongylocentrotus purpuratus.</title>
        <authorList>
            <person name="Murali S."/>
            <person name="Liu Y."/>
            <person name="Vee V."/>
            <person name="English A."/>
            <person name="Wang M."/>
            <person name="Skinner E."/>
            <person name="Han Y."/>
            <person name="Muzny D.M."/>
            <person name="Worley K.C."/>
            <person name="Gibbs R.A."/>
        </authorList>
    </citation>
    <scope>NUCLEOTIDE SEQUENCE</scope>
</reference>
<organism evidence="1 2">
    <name type="scientific">Strongylocentrotus purpuratus</name>
    <name type="common">Purple sea urchin</name>
    <dbReference type="NCBI Taxonomy" id="7668"/>
    <lineage>
        <taxon>Eukaryota</taxon>
        <taxon>Metazoa</taxon>
        <taxon>Echinodermata</taxon>
        <taxon>Eleutherozoa</taxon>
        <taxon>Echinozoa</taxon>
        <taxon>Echinoidea</taxon>
        <taxon>Euechinoidea</taxon>
        <taxon>Echinacea</taxon>
        <taxon>Camarodonta</taxon>
        <taxon>Echinidea</taxon>
        <taxon>Strongylocentrotidae</taxon>
        <taxon>Strongylocentrotus</taxon>
    </lineage>
</organism>